<accession>A0ABP5UA04</accession>
<dbReference type="RefSeq" id="WP_344617185.1">
    <property type="nucleotide sequence ID" value="NZ_BAAARV010000071.1"/>
</dbReference>
<proteinExistence type="predicted"/>
<evidence type="ECO:0000256" key="1">
    <source>
        <dbReference type="SAM" id="Phobius"/>
    </source>
</evidence>
<keyword evidence="1" id="KW-0812">Transmembrane</keyword>
<evidence type="ECO:0008006" key="4">
    <source>
        <dbReference type="Google" id="ProtNLM"/>
    </source>
</evidence>
<keyword evidence="1" id="KW-1133">Transmembrane helix</keyword>
<reference evidence="3" key="1">
    <citation type="journal article" date="2019" name="Int. J. Syst. Evol. Microbiol.">
        <title>The Global Catalogue of Microorganisms (GCM) 10K type strain sequencing project: providing services to taxonomists for standard genome sequencing and annotation.</title>
        <authorList>
            <consortium name="The Broad Institute Genomics Platform"/>
            <consortium name="The Broad Institute Genome Sequencing Center for Infectious Disease"/>
            <person name="Wu L."/>
            <person name="Ma J."/>
        </authorList>
    </citation>
    <scope>NUCLEOTIDE SEQUENCE [LARGE SCALE GENOMIC DNA]</scope>
    <source>
        <strain evidence="3">JCM 3272</strain>
    </source>
</reference>
<evidence type="ECO:0000313" key="2">
    <source>
        <dbReference type="EMBL" id="GAA2371576.1"/>
    </source>
</evidence>
<comment type="caution">
    <text evidence="2">The sequence shown here is derived from an EMBL/GenBank/DDBJ whole genome shotgun (WGS) entry which is preliminary data.</text>
</comment>
<evidence type="ECO:0000313" key="3">
    <source>
        <dbReference type="Proteomes" id="UP001501444"/>
    </source>
</evidence>
<dbReference type="Proteomes" id="UP001501444">
    <property type="component" value="Unassembled WGS sequence"/>
</dbReference>
<protein>
    <recommendedName>
        <fullName evidence="4">DUF4126 domain-containing protein</fullName>
    </recommendedName>
</protein>
<gene>
    <name evidence="2" type="ORF">GCM10010170_073190</name>
</gene>
<name>A0ABP5UA04_9ACTN</name>
<sequence length="137" mass="13262">MTGDVLVRAALLGASAGARSTAPLAVLAARHGGWLRGLSSAAALGELVLDKLPQTPSRLAPGPLAGRLVSGALAGGAYAHRRGVGVVAPAVVAAVSALAASHAGAILRDLAARRNFGPPAAVAEDAAAAVLALSAVR</sequence>
<keyword evidence="3" id="KW-1185">Reference proteome</keyword>
<keyword evidence="1" id="KW-0472">Membrane</keyword>
<feature type="transmembrane region" description="Helical" evidence="1">
    <location>
        <begin position="86"/>
        <end position="107"/>
    </location>
</feature>
<organism evidence="2 3">
    <name type="scientific">Dactylosporangium salmoneum</name>
    <dbReference type="NCBI Taxonomy" id="53361"/>
    <lineage>
        <taxon>Bacteria</taxon>
        <taxon>Bacillati</taxon>
        <taxon>Actinomycetota</taxon>
        <taxon>Actinomycetes</taxon>
        <taxon>Micromonosporales</taxon>
        <taxon>Micromonosporaceae</taxon>
        <taxon>Dactylosporangium</taxon>
    </lineage>
</organism>
<dbReference type="EMBL" id="BAAARV010000071">
    <property type="protein sequence ID" value="GAA2371576.1"/>
    <property type="molecule type" value="Genomic_DNA"/>
</dbReference>